<sequence>MSYTGTKHIYWQNTWFNTDVLRGGLFAMSFKV</sequence>
<dbReference type="EMBL" id="UGYV01000001">
    <property type="protein sequence ID" value="SUI77730.1"/>
    <property type="molecule type" value="Genomic_DNA"/>
</dbReference>
<keyword evidence="3" id="KW-1185">Reference proteome</keyword>
<evidence type="ECO:0000313" key="1">
    <source>
        <dbReference type="EMBL" id="PTA51103.1"/>
    </source>
</evidence>
<dbReference type="Proteomes" id="UP000255061">
    <property type="component" value="Unassembled WGS sequence"/>
</dbReference>
<dbReference type="AlphaFoldDB" id="A0A1N6SLL5"/>
<proteinExistence type="predicted"/>
<evidence type="ECO:0000313" key="4">
    <source>
        <dbReference type="Proteomes" id="UP000255061"/>
    </source>
</evidence>
<accession>A0A380AC76</accession>
<reference evidence="1 3" key="2">
    <citation type="submission" date="2018-04" db="EMBL/GenBank/DDBJ databases">
        <title>Genomic sequence of a freshwater isolate of Shewanella morhuae.</title>
        <authorList>
            <person name="Castillo D.E."/>
            <person name="Gram L."/>
        </authorList>
    </citation>
    <scope>NUCLEOTIDE SEQUENCE [LARGE SCALE GENOMIC DNA]</scope>
    <source>
        <strain evidence="1 3">CW7</strain>
    </source>
</reference>
<name>A0A1N6SLL5_9GAMM</name>
<dbReference type="Proteomes" id="UP000240506">
    <property type="component" value="Unassembled WGS sequence"/>
</dbReference>
<accession>A0A1N6SLL5</accession>
<gene>
    <name evidence="1" type="ORF">C9I43_11640</name>
    <name evidence="2" type="ORF">NCTC10736_02128</name>
</gene>
<dbReference type="OrthoDB" id="6267651at2"/>
<protein>
    <submittedName>
        <fullName evidence="2">Uncharacterized protein</fullName>
    </submittedName>
</protein>
<evidence type="ECO:0000313" key="3">
    <source>
        <dbReference type="Proteomes" id="UP000240506"/>
    </source>
</evidence>
<reference evidence="2 4" key="3">
    <citation type="submission" date="2018-06" db="EMBL/GenBank/DDBJ databases">
        <authorList>
            <consortium name="Pathogen Informatics"/>
            <person name="Doyle S."/>
        </authorList>
    </citation>
    <scope>NUCLEOTIDE SEQUENCE [LARGE SCALE GENOMIC DNA]</scope>
    <source>
        <strain evidence="2 4">NCTC10736</strain>
    </source>
</reference>
<dbReference type="EMBL" id="PYSG01000002">
    <property type="protein sequence ID" value="PTA51103.1"/>
    <property type="molecule type" value="Genomic_DNA"/>
</dbReference>
<reference evidence="1 3" key="1">
    <citation type="submission" date="2018-03" db="EMBL/GenBank/DDBJ databases">
        <authorList>
            <person name="Dailey F.E."/>
        </authorList>
    </citation>
    <scope>NUCLEOTIDE SEQUENCE [LARGE SCALE GENOMIC DNA]</scope>
    <source>
        <strain evidence="1 3">CW7</strain>
    </source>
</reference>
<evidence type="ECO:0000313" key="2">
    <source>
        <dbReference type="EMBL" id="SUI77730.1"/>
    </source>
</evidence>
<organism evidence="2 4">
    <name type="scientific">Shewanella morhuae</name>
    <dbReference type="NCBI Taxonomy" id="365591"/>
    <lineage>
        <taxon>Bacteria</taxon>
        <taxon>Pseudomonadati</taxon>
        <taxon>Pseudomonadota</taxon>
        <taxon>Gammaproteobacteria</taxon>
        <taxon>Alteromonadales</taxon>
        <taxon>Shewanellaceae</taxon>
        <taxon>Shewanella</taxon>
    </lineage>
</organism>